<evidence type="ECO:0000313" key="1">
    <source>
        <dbReference type="EMBL" id="VDO02694.1"/>
    </source>
</evidence>
<reference evidence="1 2" key="2">
    <citation type="submission" date="2018-11" db="EMBL/GenBank/DDBJ databases">
        <authorList>
            <consortium name="Pathogen Informatics"/>
        </authorList>
    </citation>
    <scope>NUCLEOTIDE SEQUENCE [LARGE SCALE GENOMIC DNA]</scope>
</reference>
<dbReference type="OrthoDB" id="6152674at2759"/>
<organism evidence="3">
    <name type="scientific">Rodentolepis nana</name>
    <name type="common">Dwarf tapeworm</name>
    <name type="synonym">Hymenolepis nana</name>
    <dbReference type="NCBI Taxonomy" id="102285"/>
    <lineage>
        <taxon>Eukaryota</taxon>
        <taxon>Metazoa</taxon>
        <taxon>Spiralia</taxon>
        <taxon>Lophotrochozoa</taxon>
        <taxon>Platyhelminthes</taxon>
        <taxon>Cestoda</taxon>
        <taxon>Eucestoda</taxon>
        <taxon>Cyclophyllidea</taxon>
        <taxon>Hymenolepididae</taxon>
        <taxon>Rodentolepis</taxon>
    </lineage>
</organism>
<dbReference type="Proteomes" id="UP000278807">
    <property type="component" value="Unassembled WGS sequence"/>
</dbReference>
<evidence type="ECO:0000313" key="3">
    <source>
        <dbReference type="WBParaSite" id="HNAJ_0000683801-mRNA-1"/>
    </source>
</evidence>
<sequence length="115" mass="13423">MTRKVPTKLSWNFKKADWSKFTNLLDDELHTSPLNFKQHPDKLCNYIKNIMIGCAKKTIPHSMTKHHRVFWSKHLEELKRRDTLCNTADQTGSATPFATLLIRLEEQTPFATLLI</sequence>
<dbReference type="WBParaSite" id="HNAJ_0000683801-mRNA-1">
    <property type="protein sequence ID" value="HNAJ_0000683801-mRNA-1"/>
    <property type="gene ID" value="HNAJ_0000683801"/>
</dbReference>
<reference evidence="3" key="1">
    <citation type="submission" date="2017-02" db="UniProtKB">
        <authorList>
            <consortium name="WormBaseParasite"/>
        </authorList>
    </citation>
    <scope>IDENTIFICATION</scope>
</reference>
<dbReference type="EMBL" id="UZAE01008591">
    <property type="protein sequence ID" value="VDO02694.1"/>
    <property type="molecule type" value="Genomic_DNA"/>
</dbReference>
<proteinExistence type="predicted"/>
<protein>
    <submittedName>
        <fullName evidence="3">Reverse transcriptase domain-containing protein</fullName>
    </submittedName>
</protein>
<keyword evidence="2" id="KW-1185">Reference proteome</keyword>
<dbReference type="AlphaFoldDB" id="A0A0R3TIE7"/>
<name>A0A0R3TIE7_RODNA</name>
<accession>A0A0R3TIE7</accession>
<gene>
    <name evidence="1" type="ORF">HNAJ_LOCUS6834</name>
</gene>
<evidence type="ECO:0000313" key="2">
    <source>
        <dbReference type="Proteomes" id="UP000278807"/>
    </source>
</evidence>